<dbReference type="Gene3D" id="1.10.10.10">
    <property type="entry name" value="Winged helix-like DNA-binding domain superfamily/Winged helix DNA-binding domain"/>
    <property type="match status" value="1"/>
</dbReference>
<dbReference type="GO" id="GO:0003677">
    <property type="term" value="F:DNA binding"/>
    <property type="evidence" value="ECO:0007669"/>
    <property type="project" value="InterPro"/>
</dbReference>
<keyword evidence="2" id="KW-0805">Transcription regulation</keyword>
<name>I2GFI4_9BACT</name>
<dbReference type="STRING" id="1185876.BN8_01674"/>
<dbReference type="eggNOG" id="COG1595">
    <property type="taxonomic scope" value="Bacteria"/>
</dbReference>
<proteinExistence type="inferred from homology"/>
<comment type="caution">
    <text evidence="7">The sequence shown here is derived from an EMBL/GenBank/DDBJ whole genome shotgun (WGS) entry which is preliminary data.</text>
</comment>
<evidence type="ECO:0000256" key="1">
    <source>
        <dbReference type="ARBA" id="ARBA00010641"/>
    </source>
</evidence>
<dbReference type="InterPro" id="IPR014327">
    <property type="entry name" value="RNA_pol_sigma70_bacteroid"/>
</dbReference>
<dbReference type="OrthoDB" id="679904at2"/>
<reference evidence="7 8" key="1">
    <citation type="journal article" date="2012" name="J. Bacteriol.">
        <title>Genome Sequence of the Filamentous Bacterium Fibrisoma limi BUZ 3T.</title>
        <authorList>
            <person name="Filippini M."/>
            <person name="Qi W."/>
            <person name="Jaenicke S."/>
            <person name="Goesmann A."/>
            <person name="Smits T.H."/>
            <person name="Bagheri H.C."/>
        </authorList>
    </citation>
    <scope>NUCLEOTIDE SEQUENCE [LARGE SCALE GENOMIC DNA]</scope>
    <source>
        <strain evidence="8">BUZ 3T</strain>
    </source>
</reference>
<dbReference type="Gene3D" id="1.10.1740.10">
    <property type="match status" value="1"/>
</dbReference>
<dbReference type="InterPro" id="IPR036388">
    <property type="entry name" value="WH-like_DNA-bd_sf"/>
</dbReference>
<dbReference type="InterPro" id="IPR007627">
    <property type="entry name" value="RNA_pol_sigma70_r2"/>
</dbReference>
<dbReference type="InterPro" id="IPR013324">
    <property type="entry name" value="RNA_pol_sigma_r3/r4-like"/>
</dbReference>
<comment type="similarity">
    <text evidence="1">Belongs to the sigma-70 factor family. ECF subfamily.</text>
</comment>
<accession>I2GFI4</accession>
<keyword evidence="8" id="KW-1185">Reference proteome</keyword>
<evidence type="ECO:0000313" key="7">
    <source>
        <dbReference type="EMBL" id="CCH52659.1"/>
    </source>
</evidence>
<evidence type="ECO:0000256" key="4">
    <source>
        <dbReference type="ARBA" id="ARBA00023163"/>
    </source>
</evidence>
<dbReference type="PANTHER" id="PTHR43133">
    <property type="entry name" value="RNA POLYMERASE ECF-TYPE SIGMA FACTO"/>
    <property type="match status" value="1"/>
</dbReference>
<dbReference type="NCBIfam" id="TIGR02937">
    <property type="entry name" value="sigma70-ECF"/>
    <property type="match status" value="1"/>
</dbReference>
<dbReference type="SUPFAM" id="SSF88659">
    <property type="entry name" value="Sigma3 and sigma4 domains of RNA polymerase sigma factors"/>
    <property type="match status" value="1"/>
</dbReference>
<gene>
    <name evidence="7" type="ORF">BN8_01674</name>
</gene>
<dbReference type="PANTHER" id="PTHR43133:SF46">
    <property type="entry name" value="RNA POLYMERASE SIGMA-70 FACTOR ECF SUBFAMILY"/>
    <property type="match status" value="1"/>
</dbReference>
<keyword evidence="4" id="KW-0804">Transcription</keyword>
<sequence length="196" mass="22963">MLGQELSDETLVGRLRHADEQAFRTLYDRHWFELYVVACRKLRDSELAQDLVQELFLKLWQKREVLRVDNLKAYFTTSLRNLIIDHVRQQLQSDQYAEYILHARPAESNQTTSAVQYQELSESLNQALAQLPDKTREVFLLNRFERMSNREIAAQLGLSEKTIEYHLSRSTSFLRTQLQNLATLLAGLGFFWTGKP</sequence>
<dbReference type="EMBL" id="CAIT01000005">
    <property type="protein sequence ID" value="CCH52659.1"/>
    <property type="molecule type" value="Genomic_DNA"/>
</dbReference>
<evidence type="ECO:0000313" key="8">
    <source>
        <dbReference type="Proteomes" id="UP000009309"/>
    </source>
</evidence>
<dbReference type="GO" id="GO:0016987">
    <property type="term" value="F:sigma factor activity"/>
    <property type="evidence" value="ECO:0007669"/>
    <property type="project" value="UniProtKB-KW"/>
</dbReference>
<keyword evidence="3" id="KW-0731">Sigma factor</keyword>
<organism evidence="7 8">
    <name type="scientific">Fibrisoma limi BUZ 3</name>
    <dbReference type="NCBI Taxonomy" id="1185876"/>
    <lineage>
        <taxon>Bacteria</taxon>
        <taxon>Pseudomonadati</taxon>
        <taxon>Bacteroidota</taxon>
        <taxon>Cytophagia</taxon>
        <taxon>Cytophagales</taxon>
        <taxon>Spirosomataceae</taxon>
        <taxon>Fibrisoma</taxon>
    </lineage>
</organism>
<dbReference type="InterPro" id="IPR014284">
    <property type="entry name" value="RNA_pol_sigma-70_dom"/>
</dbReference>
<feature type="domain" description="RNA polymerase sigma-70 region 2" evidence="5">
    <location>
        <begin position="26"/>
        <end position="90"/>
    </location>
</feature>
<evidence type="ECO:0000256" key="2">
    <source>
        <dbReference type="ARBA" id="ARBA00023015"/>
    </source>
</evidence>
<dbReference type="NCBIfam" id="TIGR02985">
    <property type="entry name" value="Sig70_bacteroi1"/>
    <property type="match status" value="1"/>
</dbReference>
<dbReference type="SUPFAM" id="SSF88946">
    <property type="entry name" value="Sigma2 domain of RNA polymerase sigma factors"/>
    <property type="match status" value="1"/>
</dbReference>
<dbReference type="Proteomes" id="UP000009309">
    <property type="component" value="Unassembled WGS sequence"/>
</dbReference>
<dbReference type="InterPro" id="IPR039425">
    <property type="entry name" value="RNA_pol_sigma-70-like"/>
</dbReference>
<dbReference type="Pfam" id="PF04542">
    <property type="entry name" value="Sigma70_r2"/>
    <property type="match status" value="1"/>
</dbReference>
<evidence type="ECO:0000259" key="6">
    <source>
        <dbReference type="Pfam" id="PF08281"/>
    </source>
</evidence>
<dbReference type="Pfam" id="PF08281">
    <property type="entry name" value="Sigma70_r4_2"/>
    <property type="match status" value="1"/>
</dbReference>
<dbReference type="AlphaFoldDB" id="I2GFI4"/>
<dbReference type="RefSeq" id="WP_009281243.1">
    <property type="nucleotide sequence ID" value="NZ_CAIT01000005.1"/>
</dbReference>
<evidence type="ECO:0000256" key="3">
    <source>
        <dbReference type="ARBA" id="ARBA00023082"/>
    </source>
</evidence>
<feature type="domain" description="RNA polymerase sigma factor 70 region 4 type 2" evidence="6">
    <location>
        <begin position="122"/>
        <end position="170"/>
    </location>
</feature>
<evidence type="ECO:0000259" key="5">
    <source>
        <dbReference type="Pfam" id="PF04542"/>
    </source>
</evidence>
<dbReference type="GO" id="GO:0006352">
    <property type="term" value="P:DNA-templated transcription initiation"/>
    <property type="evidence" value="ECO:0007669"/>
    <property type="project" value="InterPro"/>
</dbReference>
<dbReference type="InterPro" id="IPR013325">
    <property type="entry name" value="RNA_pol_sigma_r2"/>
</dbReference>
<dbReference type="InterPro" id="IPR013249">
    <property type="entry name" value="RNA_pol_sigma70_r4_t2"/>
</dbReference>
<protein>
    <submittedName>
        <fullName evidence="7">RNA polymerase sigma-70 factor, ECF subfamily</fullName>
    </submittedName>
</protein>